<organism evidence="1 2">
    <name type="scientific">Callipepla squamata</name>
    <name type="common">Scaled quail</name>
    <dbReference type="NCBI Taxonomy" id="9009"/>
    <lineage>
        <taxon>Eukaryota</taxon>
        <taxon>Metazoa</taxon>
        <taxon>Chordata</taxon>
        <taxon>Craniata</taxon>
        <taxon>Vertebrata</taxon>
        <taxon>Euteleostomi</taxon>
        <taxon>Archelosauria</taxon>
        <taxon>Archosauria</taxon>
        <taxon>Dinosauria</taxon>
        <taxon>Saurischia</taxon>
        <taxon>Theropoda</taxon>
        <taxon>Coelurosauria</taxon>
        <taxon>Aves</taxon>
        <taxon>Neognathae</taxon>
        <taxon>Galloanserae</taxon>
        <taxon>Galliformes</taxon>
        <taxon>Odontophoridae</taxon>
        <taxon>Callipepla</taxon>
    </lineage>
</organism>
<evidence type="ECO:0000313" key="1">
    <source>
        <dbReference type="EMBL" id="OXB59546.1"/>
    </source>
</evidence>
<dbReference type="AlphaFoldDB" id="A0A226MW52"/>
<keyword evidence="2" id="KW-1185">Reference proteome</keyword>
<dbReference type="OrthoDB" id="5969558at2759"/>
<proteinExistence type="predicted"/>
<dbReference type="EMBL" id="MCFN01000383">
    <property type="protein sequence ID" value="OXB59546.1"/>
    <property type="molecule type" value="Genomic_DNA"/>
</dbReference>
<protein>
    <submittedName>
        <fullName evidence="1">Uncharacterized protein</fullName>
    </submittedName>
</protein>
<dbReference type="Proteomes" id="UP000198323">
    <property type="component" value="Unassembled WGS sequence"/>
</dbReference>
<comment type="caution">
    <text evidence="1">The sequence shown here is derived from an EMBL/GenBank/DDBJ whole genome shotgun (WGS) entry which is preliminary data.</text>
</comment>
<sequence length="158" mass="18219">MKTCLKGKEQKERQLQQQVCSLFLFHTKDIPVQSERLNYHPPLFLSPCVNYGSCGLVLHYQDPRVHPVSRRAQEQQQHSPDYQWYAPDQFPPDVQHKANGKTTAVLFFKMGAFKGFIANFSVYLLSAYMTDLPQFVLTERSPSLTTSDLEKHRPKSTS</sequence>
<dbReference type="STRING" id="9009.A0A226MW52"/>
<reference evidence="1 2" key="1">
    <citation type="submission" date="2016-07" db="EMBL/GenBank/DDBJ databases">
        <title>Disparate Historic Effective Population Sizes Predicted by Modern Levels of Genome Diversity for the Scaled Quail (Callipepla squamata) and the Northern Bobwhite (Colinus virginianus): Inferences from First and Second Generation Draft Genome Assemblies for Sympatric New World Quail.</title>
        <authorList>
            <person name="Oldeschulte D.L."/>
            <person name="Halley Y.A."/>
            <person name="Bhattarai E.K."/>
            <person name="Brashear W.A."/>
            <person name="Hill J."/>
            <person name="Metz R.P."/>
            <person name="Johnson C.D."/>
            <person name="Rollins D."/>
            <person name="Peterson M.J."/>
            <person name="Bickhart D.M."/>
            <person name="Decker J.E."/>
            <person name="Seabury C.M."/>
        </authorList>
    </citation>
    <scope>NUCLEOTIDE SEQUENCE [LARGE SCALE GENOMIC DNA]</scope>
    <source>
        <strain evidence="1 2">Texas</strain>
        <tissue evidence="1">Leg muscle</tissue>
    </source>
</reference>
<accession>A0A226MW52</accession>
<gene>
    <name evidence="1" type="ORF">ASZ78_012481</name>
</gene>
<name>A0A226MW52_CALSU</name>
<evidence type="ECO:0000313" key="2">
    <source>
        <dbReference type="Proteomes" id="UP000198323"/>
    </source>
</evidence>